<name>X6NK52_RETFI</name>
<gene>
    <name evidence="1" type="ORF">RFI_10848</name>
</gene>
<reference evidence="1 2" key="1">
    <citation type="journal article" date="2013" name="Curr. Biol.">
        <title>The Genome of the Foraminiferan Reticulomyxa filosa.</title>
        <authorList>
            <person name="Glockner G."/>
            <person name="Hulsmann N."/>
            <person name="Schleicher M."/>
            <person name="Noegel A.A."/>
            <person name="Eichinger L."/>
            <person name="Gallinger C."/>
            <person name="Pawlowski J."/>
            <person name="Sierra R."/>
            <person name="Euteneuer U."/>
            <person name="Pillet L."/>
            <person name="Moustafa A."/>
            <person name="Platzer M."/>
            <person name="Groth M."/>
            <person name="Szafranski K."/>
            <person name="Schliwa M."/>
        </authorList>
    </citation>
    <scope>NUCLEOTIDE SEQUENCE [LARGE SCALE GENOMIC DNA]</scope>
</reference>
<organism evidence="1 2">
    <name type="scientific">Reticulomyxa filosa</name>
    <dbReference type="NCBI Taxonomy" id="46433"/>
    <lineage>
        <taxon>Eukaryota</taxon>
        <taxon>Sar</taxon>
        <taxon>Rhizaria</taxon>
        <taxon>Retaria</taxon>
        <taxon>Foraminifera</taxon>
        <taxon>Monothalamids</taxon>
        <taxon>Reticulomyxidae</taxon>
        <taxon>Reticulomyxa</taxon>
    </lineage>
</organism>
<comment type="caution">
    <text evidence="1">The sequence shown here is derived from an EMBL/GenBank/DDBJ whole genome shotgun (WGS) entry which is preliminary data.</text>
</comment>
<keyword evidence="2" id="KW-1185">Reference proteome</keyword>
<dbReference type="EMBL" id="ASPP01007968">
    <property type="protein sequence ID" value="ETO26288.1"/>
    <property type="molecule type" value="Genomic_DNA"/>
</dbReference>
<accession>X6NK52</accession>
<evidence type="ECO:0000313" key="1">
    <source>
        <dbReference type="EMBL" id="ETO26288.1"/>
    </source>
</evidence>
<protein>
    <submittedName>
        <fullName evidence="1">Uncharacterized protein</fullName>
    </submittedName>
</protein>
<evidence type="ECO:0000313" key="2">
    <source>
        <dbReference type="Proteomes" id="UP000023152"/>
    </source>
</evidence>
<sequence length="111" mass="12969">MISLEHLYSLESEIKSALGEVQKKLVTVCAGSADNKEIDNISERLNYAKVKIRLMELELRQIQDRQDGRKFRPIVKSFEDQVQEYNQQLLWAIGGKRITQAERLREKYGMI</sequence>
<dbReference type="Proteomes" id="UP000023152">
    <property type="component" value="Unassembled WGS sequence"/>
</dbReference>
<proteinExistence type="predicted"/>
<dbReference type="AlphaFoldDB" id="X6NK52"/>